<proteinExistence type="predicted"/>
<dbReference type="Proteomes" id="UP000326553">
    <property type="component" value="Chromosome"/>
</dbReference>
<dbReference type="InterPro" id="IPR000182">
    <property type="entry name" value="GNAT_dom"/>
</dbReference>
<organism evidence="4 5">
    <name type="scientific">Streptomyces alboniger</name>
    <dbReference type="NCBI Taxonomy" id="132473"/>
    <lineage>
        <taxon>Bacteria</taxon>
        <taxon>Bacillati</taxon>
        <taxon>Actinomycetota</taxon>
        <taxon>Actinomycetes</taxon>
        <taxon>Kitasatosporales</taxon>
        <taxon>Streptomycetaceae</taxon>
        <taxon>Streptomyces</taxon>
        <taxon>Streptomyces aurantiacus group</taxon>
    </lineage>
</organism>
<dbReference type="PANTHER" id="PTHR43800">
    <property type="entry name" value="PEPTIDYL-LYSINE N-ACETYLTRANSFERASE YJAB"/>
    <property type="match status" value="1"/>
</dbReference>
<evidence type="ECO:0000313" key="5">
    <source>
        <dbReference type="Proteomes" id="UP000326553"/>
    </source>
</evidence>
<evidence type="ECO:0000313" key="4">
    <source>
        <dbReference type="EMBL" id="QEV21051.1"/>
    </source>
</evidence>
<keyword evidence="5" id="KW-1185">Reference proteome</keyword>
<keyword evidence="1 4" id="KW-0808">Transferase</keyword>
<accession>A0A5J6HRT1</accession>
<evidence type="ECO:0000256" key="2">
    <source>
        <dbReference type="ARBA" id="ARBA00023315"/>
    </source>
</evidence>
<dbReference type="OrthoDB" id="572496at2"/>
<name>A0A5J6HRT1_STRAD</name>
<dbReference type="Gene3D" id="3.40.630.30">
    <property type="match status" value="1"/>
</dbReference>
<dbReference type="PROSITE" id="PS51186">
    <property type="entry name" value="GNAT"/>
    <property type="match status" value="1"/>
</dbReference>
<dbReference type="CDD" id="cd04301">
    <property type="entry name" value="NAT_SF"/>
    <property type="match status" value="1"/>
</dbReference>
<dbReference type="InterPro" id="IPR016181">
    <property type="entry name" value="Acyl_CoA_acyltransferase"/>
</dbReference>
<keyword evidence="2" id="KW-0012">Acyltransferase</keyword>
<dbReference type="EMBL" id="CP023695">
    <property type="protein sequence ID" value="QEV21051.1"/>
    <property type="molecule type" value="Genomic_DNA"/>
</dbReference>
<dbReference type="KEGG" id="salw:CP975_29000"/>
<dbReference type="GO" id="GO:0016747">
    <property type="term" value="F:acyltransferase activity, transferring groups other than amino-acyl groups"/>
    <property type="evidence" value="ECO:0007669"/>
    <property type="project" value="InterPro"/>
</dbReference>
<feature type="domain" description="N-acetyltransferase" evidence="3">
    <location>
        <begin position="1"/>
        <end position="169"/>
    </location>
</feature>
<evidence type="ECO:0000256" key="1">
    <source>
        <dbReference type="ARBA" id="ARBA00022679"/>
    </source>
</evidence>
<dbReference type="Pfam" id="PF00583">
    <property type="entry name" value="Acetyltransf_1"/>
    <property type="match status" value="1"/>
</dbReference>
<dbReference type="AlphaFoldDB" id="A0A5J6HRT1"/>
<evidence type="ECO:0000259" key="3">
    <source>
        <dbReference type="PROSITE" id="PS51186"/>
    </source>
</evidence>
<dbReference type="SUPFAM" id="SSF55729">
    <property type="entry name" value="Acyl-CoA N-acyltransferases (Nat)"/>
    <property type="match status" value="1"/>
</dbReference>
<reference evidence="4 5" key="1">
    <citation type="submission" date="2017-09" db="EMBL/GenBank/DDBJ databases">
        <authorList>
            <person name="Lee N."/>
            <person name="Cho B.-K."/>
        </authorList>
    </citation>
    <scope>NUCLEOTIDE SEQUENCE [LARGE SCALE GENOMIC DNA]</scope>
    <source>
        <strain evidence="4 5">ATCC 12461</strain>
    </source>
</reference>
<gene>
    <name evidence="4" type="ORF">CP975_29000</name>
</gene>
<dbReference type="PANTHER" id="PTHR43800:SF1">
    <property type="entry name" value="PEPTIDYL-LYSINE N-ACETYLTRANSFERASE YJAB"/>
    <property type="match status" value="1"/>
</dbReference>
<protein>
    <submittedName>
        <fullName evidence="4">GNAT family N-acetyltransferase</fullName>
    </submittedName>
</protein>
<dbReference type="RefSeq" id="WP_055527064.1">
    <property type="nucleotide sequence ID" value="NZ_CP023695.1"/>
</dbReference>
<sequence>MQIRPATAGELPVLQDIERAAGEAFRALGMDAVADDEPPTTAELERFRRAGRAWVATDEDGTPVAYVLSEPVDHAEHIEQVTVDPRAARRGVGRALIEHVADRARAEGRAALTLTTFADVPWNAPYYARIGFRPLTEAELTPGLRKIGAHEAELGLDRWPRLCMRRALTADVTPRTAP</sequence>